<dbReference type="AlphaFoldDB" id="A0A9D4QYQ3"/>
<sequence>MVDANANAYNVIITPRDSRNNAGNPRTLTIKNNNSDNNDDNNNNYYNNKNNVDDDDGDDDDDDDDNDDDDDDDDDDEDDDDDDDDNNNNNNNINNTCILPLFLNKHLHYPVGSTVPDPGFAITDEDVGDTYKCYMNCGALAG</sequence>
<evidence type="ECO:0000313" key="2">
    <source>
        <dbReference type="EMBL" id="KAH3846990.1"/>
    </source>
</evidence>
<dbReference type="EMBL" id="JAIWYP010000003">
    <property type="protein sequence ID" value="KAH3846990.1"/>
    <property type="molecule type" value="Genomic_DNA"/>
</dbReference>
<feature type="region of interest" description="Disordered" evidence="1">
    <location>
        <begin position="15"/>
        <end position="94"/>
    </location>
</feature>
<feature type="compositionally biased region" description="Acidic residues" evidence="1">
    <location>
        <begin position="53"/>
        <end position="86"/>
    </location>
</feature>
<feature type="compositionally biased region" description="Polar residues" evidence="1">
    <location>
        <begin position="20"/>
        <end position="31"/>
    </location>
</feature>
<reference evidence="2" key="1">
    <citation type="journal article" date="2019" name="bioRxiv">
        <title>The Genome of the Zebra Mussel, Dreissena polymorpha: A Resource for Invasive Species Research.</title>
        <authorList>
            <person name="McCartney M.A."/>
            <person name="Auch B."/>
            <person name="Kono T."/>
            <person name="Mallez S."/>
            <person name="Zhang Y."/>
            <person name="Obille A."/>
            <person name="Becker A."/>
            <person name="Abrahante J.E."/>
            <person name="Garbe J."/>
            <person name="Badalamenti J.P."/>
            <person name="Herman A."/>
            <person name="Mangelson H."/>
            <person name="Liachko I."/>
            <person name="Sullivan S."/>
            <person name="Sone E.D."/>
            <person name="Koren S."/>
            <person name="Silverstein K.A.T."/>
            <person name="Beckman K.B."/>
            <person name="Gohl D.M."/>
        </authorList>
    </citation>
    <scope>NUCLEOTIDE SEQUENCE</scope>
    <source>
        <strain evidence="2">Duluth1</strain>
        <tissue evidence="2">Whole animal</tissue>
    </source>
</reference>
<protein>
    <submittedName>
        <fullName evidence="2">Uncharacterized protein</fullName>
    </submittedName>
</protein>
<evidence type="ECO:0000313" key="3">
    <source>
        <dbReference type="Proteomes" id="UP000828390"/>
    </source>
</evidence>
<accession>A0A9D4QYQ3</accession>
<organism evidence="2 3">
    <name type="scientific">Dreissena polymorpha</name>
    <name type="common">Zebra mussel</name>
    <name type="synonym">Mytilus polymorpha</name>
    <dbReference type="NCBI Taxonomy" id="45954"/>
    <lineage>
        <taxon>Eukaryota</taxon>
        <taxon>Metazoa</taxon>
        <taxon>Spiralia</taxon>
        <taxon>Lophotrochozoa</taxon>
        <taxon>Mollusca</taxon>
        <taxon>Bivalvia</taxon>
        <taxon>Autobranchia</taxon>
        <taxon>Heteroconchia</taxon>
        <taxon>Euheterodonta</taxon>
        <taxon>Imparidentia</taxon>
        <taxon>Neoheterodontei</taxon>
        <taxon>Myida</taxon>
        <taxon>Dreissenoidea</taxon>
        <taxon>Dreissenidae</taxon>
        <taxon>Dreissena</taxon>
    </lineage>
</organism>
<name>A0A9D4QYQ3_DREPO</name>
<proteinExistence type="predicted"/>
<keyword evidence="3" id="KW-1185">Reference proteome</keyword>
<evidence type="ECO:0000256" key="1">
    <source>
        <dbReference type="SAM" id="MobiDB-lite"/>
    </source>
</evidence>
<comment type="caution">
    <text evidence="2">The sequence shown here is derived from an EMBL/GenBank/DDBJ whole genome shotgun (WGS) entry which is preliminary data.</text>
</comment>
<dbReference type="Proteomes" id="UP000828390">
    <property type="component" value="Unassembled WGS sequence"/>
</dbReference>
<gene>
    <name evidence="2" type="ORF">DPMN_089301</name>
</gene>
<feature type="compositionally biased region" description="Low complexity" evidence="1">
    <location>
        <begin position="32"/>
        <end position="50"/>
    </location>
</feature>
<reference evidence="2" key="2">
    <citation type="submission" date="2020-11" db="EMBL/GenBank/DDBJ databases">
        <authorList>
            <person name="McCartney M.A."/>
            <person name="Auch B."/>
            <person name="Kono T."/>
            <person name="Mallez S."/>
            <person name="Becker A."/>
            <person name="Gohl D.M."/>
            <person name="Silverstein K.A.T."/>
            <person name="Koren S."/>
            <person name="Bechman K.B."/>
            <person name="Herman A."/>
            <person name="Abrahante J.E."/>
            <person name="Garbe J."/>
        </authorList>
    </citation>
    <scope>NUCLEOTIDE SEQUENCE</scope>
    <source>
        <strain evidence="2">Duluth1</strain>
        <tissue evidence="2">Whole animal</tissue>
    </source>
</reference>